<dbReference type="AlphaFoldDB" id="A0AAE0KSQ4"/>
<feature type="non-terminal residue" evidence="2">
    <location>
        <position position="1"/>
    </location>
</feature>
<dbReference type="EMBL" id="LGRX02019010">
    <property type="protein sequence ID" value="KAK3259085.1"/>
    <property type="molecule type" value="Genomic_DNA"/>
</dbReference>
<dbReference type="Proteomes" id="UP001190700">
    <property type="component" value="Unassembled WGS sequence"/>
</dbReference>
<proteinExistence type="predicted"/>
<feature type="compositionally biased region" description="Low complexity" evidence="1">
    <location>
        <begin position="247"/>
        <end position="256"/>
    </location>
</feature>
<protein>
    <submittedName>
        <fullName evidence="2">Uncharacterized protein</fullName>
    </submittedName>
</protein>
<sequence>EEAREGGEDGGGEDGGGEDGGGGGVETTAQARSNITTGASVSVARSAVEQLRDETSRRVDHKHAPHKKGPEVGRGGQNGTAVSTIIEAVTVDKEKAEKDEAVKKLCLSAGATKNTMLIRQCRRLGHSTNSKLYIAQAVTEAGGLGAGRGHQIDLEKQAEDFAFRERLIAASLEEDAKEMAEKEKRAVVEKKKNMLKNLGKREQMELAVERKKLEREREKLALERSQLQSEVRGERLGKQERAPSESEAQANATNTTKAEEAALEPPVPEECNEFCQKIIAMSEAGQKLSKSKKATKVIDPVTTLFKQYKTESETEWKERKRTVWAGTSEAKEMSRYPPAGNTVDRSRAASDLMMKDMVGLEEELERGMHGFGGERK</sequence>
<reference evidence="2 3" key="1">
    <citation type="journal article" date="2015" name="Genome Biol. Evol.">
        <title>Comparative Genomics of a Bacterivorous Green Alga Reveals Evolutionary Causalities and Consequences of Phago-Mixotrophic Mode of Nutrition.</title>
        <authorList>
            <person name="Burns J.A."/>
            <person name="Paasch A."/>
            <person name="Narechania A."/>
            <person name="Kim E."/>
        </authorList>
    </citation>
    <scope>NUCLEOTIDE SEQUENCE [LARGE SCALE GENOMIC DNA]</scope>
    <source>
        <strain evidence="2 3">PLY_AMNH</strain>
    </source>
</reference>
<feature type="compositionally biased region" description="Polar residues" evidence="1">
    <location>
        <begin position="27"/>
        <end position="40"/>
    </location>
</feature>
<feature type="compositionally biased region" description="Basic and acidic residues" evidence="1">
    <location>
        <begin position="231"/>
        <end position="244"/>
    </location>
</feature>
<evidence type="ECO:0000313" key="3">
    <source>
        <dbReference type="Proteomes" id="UP001190700"/>
    </source>
</evidence>
<keyword evidence="3" id="KW-1185">Reference proteome</keyword>
<evidence type="ECO:0000313" key="2">
    <source>
        <dbReference type="EMBL" id="KAK3259085.1"/>
    </source>
</evidence>
<comment type="caution">
    <text evidence="2">The sequence shown here is derived from an EMBL/GenBank/DDBJ whole genome shotgun (WGS) entry which is preliminary data.</text>
</comment>
<name>A0AAE0KSQ4_9CHLO</name>
<feature type="region of interest" description="Disordered" evidence="1">
    <location>
        <begin position="1"/>
        <end position="78"/>
    </location>
</feature>
<feature type="region of interest" description="Disordered" evidence="1">
    <location>
        <begin position="224"/>
        <end position="268"/>
    </location>
</feature>
<evidence type="ECO:0000256" key="1">
    <source>
        <dbReference type="SAM" id="MobiDB-lite"/>
    </source>
</evidence>
<feature type="compositionally biased region" description="Acidic residues" evidence="1">
    <location>
        <begin position="8"/>
        <end position="17"/>
    </location>
</feature>
<gene>
    <name evidence="2" type="ORF">CYMTET_31903</name>
</gene>
<organism evidence="2 3">
    <name type="scientific">Cymbomonas tetramitiformis</name>
    <dbReference type="NCBI Taxonomy" id="36881"/>
    <lineage>
        <taxon>Eukaryota</taxon>
        <taxon>Viridiplantae</taxon>
        <taxon>Chlorophyta</taxon>
        <taxon>Pyramimonadophyceae</taxon>
        <taxon>Pyramimonadales</taxon>
        <taxon>Pyramimonadaceae</taxon>
        <taxon>Cymbomonas</taxon>
    </lineage>
</organism>
<accession>A0AAE0KSQ4</accession>